<evidence type="ECO:0000313" key="3">
    <source>
        <dbReference type="Proteomes" id="UP000681027"/>
    </source>
</evidence>
<keyword evidence="1" id="KW-1133">Transmembrane helix</keyword>
<keyword evidence="1" id="KW-0812">Transmembrane</keyword>
<evidence type="ECO:0000256" key="1">
    <source>
        <dbReference type="SAM" id="Phobius"/>
    </source>
</evidence>
<feature type="transmembrane region" description="Helical" evidence="1">
    <location>
        <begin position="173"/>
        <end position="195"/>
    </location>
</feature>
<dbReference type="Proteomes" id="UP000681027">
    <property type="component" value="Unassembled WGS sequence"/>
</dbReference>
<proteinExistence type="predicted"/>
<dbReference type="RefSeq" id="WP_213104062.1">
    <property type="nucleotide sequence ID" value="NZ_JAGYPM010000005.1"/>
</dbReference>
<evidence type="ECO:0000313" key="2">
    <source>
        <dbReference type="EMBL" id="MBS4192606.1"/>
    </source>
</evidence>
<name>A0ABS5NYC7_9BACI</name>
<feature type="transmembrane region" description="Helical" evidence="1">
    <location>
        <begin position="393"/>
        <end position="412"/>
    </location>
</feature>
<keyword evidence="3" id="KW-1185">Reference proteome</keyword>
<feature type="transmembrane region" description="Helical" evidence="1">
    <location>
        <begin position="202"/>
        <end position="223"/>
    </location>
</feature>
<feature type="transmembrane region" description="Helical" evidence="1">
    <location>
        <begin position="342"/>
        <end position="361"/>
    </location>
</feature>
<gene>
    <name evidence="2" type="ORF">KHA94_20910</name>
</gene>
<accession>A0ABS5NYC7</accession>
<dbReference type="EMBL" id="JAGYPM010000005">
    <property type="protein sequence ID" value="MBS4192606.1"/>
    <property type="molecule type" value="Genomic_DNA"/>
</dbReference>
<feature type="transmembrane region" description="Helical" evidence="1">
    <location>
        <begin position="43"/>
        <end position="61"/>
    </location>
</feature>
<feature type="transmembrane region" description="Helical" evidence="1">
    <location>
        <begin position="368"/>
        <end position="387"/>
    </location>
</feature>
<feature type="transmembrane region" description="Helical" evidence="1">
    <location>
        <begin position="125"/>
        <end position="145"/>
    </location>
</feature>
<keyword evidence="1" id="KW-0472">Membrane</keyword>
<feature type="transmembrane region" description="Helical" evidence="1">
    <location>
        <begin position="243"/>
        <end position="262"/>
    </location>
</feature>
<sequence length="444" mass="50802">MNKIITTSLLVLLFKFCLDFTYVNFVNPVYGGFALNLTNEKLIESYILTLLLSLLITVWFPKLKMPSYSVIYILFFILITPMLSYYAMADMPRKFIYMALLSLLIVMFIVKFSKNIKVFYILEGRTVLIAVLSLITLYVFANLIINGGFTRLSFNLADVYEVRDGYVESKGFLMGYFLTWQAYSVNTLLLAYFLYNKKRNPVIIVTIAQLLLFGMSGFKSYLYAPFLIFGIHFILNRIKVNRLFPYFAIGSIFIIMISYALFHYNGDILTPSIFIRRLFFVPAQLHFIYYDFFQENPFIMLSNSLLSFAIDNPYGEANILHLISNTYFGKEFGVNVGYIGNAYANFGFFGVILFSVFLGYTLKLLDSVSVRVPVSVSVSVIIIPAMAFVNSGFFTVLMTHGFLFSCIALWLLSSTLKAQDKQALSIEDSYRTGRTIQKLTANQI</sequence>
<feature type="transmembrane region" description="Helical" evidence="1">
    <location>
        <begin position="68"/>
        <end position="89"/>
    </location>
</feature>
<comment type="caution">
    <text evidence="2">The sequence shown here is derived from an EMBL/GenBank/DDBJ whole genome shotgun (WGS) entry which is preliminary data.</text>
</comment>
<feature type="transmembrane region" description="Helical" evidence="1">
    <location>
        <begin position="95"/>
        <end position="113"/>
    </location>
</feature>
<reference evidence="2 3" key="1">
    <citation type="submission" date="2021-05" db="EMBL/GenBank/DDBJ databases">
        <title>Novel Bacillus species.</title>
        <authorList>
            <person name="Liu G."/>
        </authorList>
    </citation>
    <scope>NUCLEOTIDE SEQUENCE [LARGE SCALE GENOMIC DNA]</scope>
    <source>
        <strain evidence="2 3">FJAT-49705</strain>
    </source>
</reference>
<protein>
    <submittedName>
        <fullName evidence="2">Oligosaccharide repeat unit polymerase</fullName>
    </submittedName>
</protein>
<feature type="transmembrane region" description="Helical" evidence="1">
    <location>
        <begin position="274"/>
        <end position="293"/>
    </location>
</feature>
<organism evidence="2 3">
    <name type="scientific">Cytobacillus citreus</name>
    <dbReference type="NCBI Taxonomy" id="2833586"/>
    <lineage>
        <taxon>Bacteria</taxon>
        <taxon>Bacillati</taxon>
        <taxon>Bacillota</taxon>
        <taxon>Bacilli</taxon>
        <taxon>Bacillales</taxon>
        <taxon>Bacillaceae</taxon>
        <taxon>Cytobacillus</taxon>
    </lineage>
</organism>